<comment type="caution">
    <text evidence="2">The sequence shown here is derived from an EMBL/GenBank/DDBJ whole genome shotgun (WGS) entry which is preliminary data.</text>
</comment>
<evidence type="ECO:0000256" key="1">
    <source>
        <dbReference type="SAM" id="SignalP"/>
    </source>
</evidence>
<sequence length="70" mass="7818">MKYLVVFIGIIPLLAYAQEATVTPILIACSVRAFAKLFRIPMEPMFKTEFGSIAKPSSLENRVAILMPKM</sequence>
<dbReference type="EMBL" id="AZBU02000001">
    <property type="protein sequence ID" value="TMS33217.1"/>
    <property type="molecule type" value="Genomic_DNA"/>
</dbReference>
<gene>
    <name evidence="2" type="ORF">L596_000980</name>
</gene>
<keyword evidence="3" id="KW-1185">Reference proteome</keyword>
<keyword evidence="1" id="KW-0732">Signal</keyword>
<reference evidence="2 3" key="2">
    <citation type="journal article" date="2019" name="G3 (Bethesda)">
        <title>Hybrid Assembly of the Genome of the Entomopathogenic Nematode Steinernema carpocapsae Identifies the X-Chromosome.</title>
        <authorList>
            <person name="Serra L."/>
            <person name="Macchietto M."/>
            <person name="Macias-Munoz A."/>
            <person name="McGill C.J."/>
            <person name="Rodriguez I.M."/>
            <person name="Rodriguez B."/>
            <person name="Murad R."/>
            <person name="Mortazavi A."/>
        </authorList>
    </citation>
    <scope>NUCLEOTIDE SEQUENCE [LARGE SCALE GENOMIC DNA]</scope>
    <source>
        <strain evidence="2 3">ALL</strain>
    </source>
</reference>
<evidence type="ECO:0000313" key="3">
    <source>
        <dbReference type="Proteomes" id="UP000298663"/>
    </source>
</evidence>
<feature type="chain" id="PRO_5020503894" evidence="1">
    <location>
        <begin position="18"/>
        <end position="70"/>
    </location>
</feature>
<feature type="signal peptide" evidence="1">
    <location>
        <begin position="1"/>
        <end position="17"/>
    </location>
</feature>
<organism evidence="2 3">
    <name type="scientific">Steinernema carpocapsae</name>
    <name type="common">Entomopathogenic nematode</name>
    <dbReference type="NCBI Taxonomy" id="34508"/>
    <lineage>
        <taxon>Eukaryota</taxon>
        <taxon>Metazoa</taxon>
        <taxon>Ecdysozoa</taxon>
        <taxon>Nematoda</taxon>
        <taxon>Chromadorea</taxon>
        <taxon>Rhabditida</taxon>
        <taxon>Tylenchina</taxon>
        <taxon>Panagrolaimomorpha</taxon>
        <taxon>Strongyloidoidea</taxon>
        <taxon>Steinernematidae</taxon>
        <taxon>Steinernema</taxon>
    </lineage>
</organism>
<name>A0A4U8UM69_STECR</name>
<accession>A0A4U8UM69</accession>
<dbReference type="AlphaFoldDB" id="A0A4U8UM69"/>
<reference evidence="2 3" key="1">
    <citation type="journal article" date="2015" name="Genome Biol.">
        <title>Comparative genomics of Steinernema reveals deeply conserved gene regulatory networks.</title>
        <authorList>
            <person name="Dillman A.R."/>
            <person name="Macchietto M."/>
            <person name="Porter C.F."/>
            <person name="Rogers A."/>
            <person name="Williams B."/>
            <person name="Antoshechkin I."/>
            <person name="Lee M.M."/>
            <person name="Goodwin Z."/>
            <person name="Lu X."/>
            <person name="Lewis E.E."/>
            <person name="Goodrich-Blair H."/>
            <person name="Stock S.P."/>
            <person name="Adams B.J."/>
            <person name="Sternberg P.W."/>
            <person name="Mortazavi A."/>
        </authorList>
    </citation>
    <scope>NUCLEOTIDE SEQUENCE [LARGE SCALE GENOMIC DNA]</scope>
    <source>
        <strain evidence="2 3">ALL</strain>
    </source>
</reference>
<evidence type="ECO:0000313" key="2">
    <source>
        <dbReference type="EMBL" id="TMS33217.1"/>
    </source>
</evidence>
<proteinExistence type="predicted"/>
<dbReference type="Proteomes" id="UP000298663">
    <property type="component" value="Chromosome X"/>
</dbReference>
<dbReference type="EMBL" id="CM016762">
    <property type="protein sequence ID" value="TMS33217.1"/>
    <property type="molecule type" value="Genomic_DNA"/>
</dbReference>
<protein>
    <submittedName>
        <fullName evidence="2">Uncharacterized protein</fullName>
    </submittedName>
</protein>